<proteinExistence type="predicted"/>
<reference evidence="3" key="1">
    <citation type="journal article" date="2019" name="Int. J. Syst. Evol. Microbiol.">
        <title>The Global Catalogue of Microorganisms (GCM) 10K type strain sequencing project: providing services to taxonomists for standard genome sequencing and annotation.</title>
        <authorList>
            <consortium name="The Broad Institute Genomics Platform"/>
            <consortium name="The Broad Institute Genome Sequencing Center for Infectious Disease"/>
            <person name="Wu L."/>
            <person name="Ma J."/>
        </authorList>
    </citation>
    <scope>NUCLEOTIDE SEQUENCE [LARGE SCALE GENOMIC DNA]</scope>
    <source>
        <strain evidence="3">KCTC 32255</strain>
    </source>
</reference>
<evidence type="ECO:0000256" key="1">
    <source>
        <dbReference type="SAM" id="MobiDB-lite"/>
    </source>
</evidence>
<protein>
    <submittedName>
        <fullName evidence="2">Uncharacterized protein</fullName>
    </submittedName>
</protein>
<feature type="region of interest" description="Disordered" evidence="1">
    <location>
        <begin position="77"/>
        <end position="124"/>
    </location>
</feature>
<keyword evidence="3" id="KW-1185">Reference proteome</keyword>
<evidence type="ECO:0000313" key="3">
    <source>
        <dbReference type="Proteomes" id="UP001596337"/>
    </source>
</evidence>
<sequence length="226" mass="25030">MMTGSVLALLGLAVLATVVYALGVRAIALLYPRDDPRREEIIAERYAVPRKERLFWIFEQFETAWIDGRDARAEARSRARKEAKASAPDEESQRDKPVTGHGEEALLPTPDADGSEDLENEVRPLSHSRTYEDIVQSRERLGRPHDVSQTDALFRTTTAKNSAEEKKRQRFLAHAAQILVGDKVDVSDNVGRATIVGHVQSGKTLGYVRARRDSGNGSAKPDAEPS</sequence>
<evidence type="ECO:0000313" key="2">
    <source>
        <dbReference type="EMBL" id="MFC6866991.1"/>
    </source>
</evidence>
<comment type="caution">
    <text evidence="2">The sequence shown here is derived from an EMBL/GenBank/DDBJ whole genome shotgun (WGS) entry which is preliminary data.</text>
</comment>
<dbReference type="RefSeq" id="WP_345401279.1">
    <property type="nucleotide sequence ID" value="NZ_BAABLA010000105.1"/>
</dbReference>
<gene>
    <name evidence="2" type="ORF">ACFQGD_07515</name>
</gene>
<organism evidence="2 3">
    <name type="scientific">Haloechinothrix salitolerans</name>
    <dbReference type="NCBI Taxonomy" id="926830"/>
    <lineage>
        <taxon>Bacteria</taxon>
        <taxon>Bacillati</taxon>
        <taxon>Actinomycetota</taxon>
        <taxon>Actinomycetes</taxon>
        <taxon>Pseudonocardiales</taxon>
        <taxon>Pseudonocardiaceae</taxon>
        <taxon>Haloechinothrix</taxon>
    </lineage>
</organism>
<name>A0ABW2BVJ2_9PSEU</name>
<accession>A0ABW2BVJ2</accession>
<dbReference type="EMBL" id="JBHSXX010000001">
    <property type="protein sequence ID" value="MFC6866991.1"/>
    <property type="molecule type" value="Genomic_DNA"/>
</dbReference>
<feature type="compositionally biased region" description="Basic and acidic residues" evidence="1">
    <location>
        <begin position="91"/>
        <end position="104"/>
    </location>
</feature>
<dbReference type="Proteomes" id="UP001596337">
    <property type="component" value="Unassembled WGS sequence"/>
</dbReference>